<dbReference type="InterPro" id="IPR005119">
    <property type="entry name" value="LysR_subst-bd"/>
</dbReference>
<dbReference type="InterPro" id="IPR036388">
    <property type="entry name" value="WH-like_DNA-bd_sf"/>
</dbReference>
<name>A0A3G3K251_9BACL</name>
<dbReference type="PANTHER" id="PTHR30346">
    <property type="entry name" value="TRANSCRIPTIONAL DUAL REGULATOR HCAR-RELATED"/>
    <property type="match status" value="1"/>
</dbReference>
<dbReference type="Pfam" id="PF03466">
    <property type="entry name" value="LysR_substrate"/>
    <property type="match status" value="1"/>
</dbReference>
<dbReference type="Gene3D" id="3.40.190.10">
    <property type="entry name" value="Periplasmic binding protein-like II"/>
    <property type="match status" value="2"/>
</dbReference>
<dbReference type="InterPro" id="IPR000847">
    <property type="entry name" value="LysR_HTH_N"/>
</dbReference>
<keyword evidence="2" id="KW-0805">Transcription regulation</keyword>
<evidence type="ECO:0000259" key="5">
    <source>
        <dbReference type="PROSITE" id="PS50931"/>
    </source>
</evidence>
<dbReference type="InterPro" id="IPR036390">
    <property type="entry name" value="WH_DNA-bd_sf"/>
</dbReference>
<proteinExistence type="inferred from homology"/>
<evidence type="ECO:0000313" key="7">
    <source>
        <dbReference type="Proteomes" id="UP000269097"/>
    </source>
</evidence>
<dbReference type="CDD" id="cd05466">
    <property type="entry name" value="PBP2_LTTR_substrate"/>
    <property type="match status" value="1"/>
</dbReference>
<dbReference type="GO" id="GO:0032993">
    <property type="term" value="C:protein-DNA complex"/>
    <property type="evidence" value="ECO:0007669"/>
    <property type="project" value="TreeGrafter"/>
</dbReference>
<evidence type="ECO:0000256" key="3">
    <source>
        <dbReference type="ARBA" id="ARBA00023125"/>
    </source>
</evidence>
<dbReference type="AlphaFoldDB" id="A0A3G3K251"/>
<dbReference type="PANTHER" id="PTHR30346:SF0">
    <property type="entry name" value="HCA OPERON TRANSCRIPTIONAL ACTIVATOR HCAR"/>
    <property type="match status" value="1"/>
</dbReference>
<dbReference type="Pfam" id="PF00126">
    <property type="entry name" value="HTH_1"/>
    <property type="match status" value="1"/>
</dbReference>
<gene>
    <name evidence="6" type="ORF">EAV92_19420</name>
</gene>
<evidence type="ECO:0000313" key="6">
    <source>
        <dbReference type="EMBL" id="AYQ74548.1"/>
    </source>
</evidence>
<dbReference type="GO" id="GO:0003700">
    <property type="term" value="F:DNA-binding transcription factor activity"/>
    <property type="evidence" value="ECO:0007669"/>
    <property type="project" value="InterPro"/>
</dbReference>
<comment type="similarity">
    <text evidence="1">Belongs to the LysR transcriptional regulatory family.</text>
</comment>
<evidence type="ECO:0000256" key="4">
    <source>
        <dbReference type="ARBA" id="ARBA00023163"/>
    </source>
</evidence>
<keyword evidence="7" id="KW-1185">Reference proteome</keyword>
<dbReference type="PROSITE" id="PS50931">
    <property type="entry name" value="HTH_LYSR"/>
    <property type="match status" value="1"/>
</dbReference>
<evidence type="ECO:0000256" key="1">
    <source>
        <dbReference type="ARBA" id="ARBA00009437"/>
    </source>
</evidence>
<reference evidence="6 7" key="1">
    <citation type="submission" date="2018-10" db="EMBL/GenBank/DDBJ databases">
        <title>Genome Sequence of Cohnella sp.</title>
        <authorList>
            <person name="Srinivasan S."/>
            <person name="Kim M.K."/>
        </authorList>
    </citation>
    <scope>NUCLEOTIDE SEQUENCE [LARGE SCALE GENOMIC DNA]</scope>
    <source>
        <strain evidence="6 7">18JY8-7</strain>
    </source>
</reference>
<dbReference type="GO" id="GO:0003677">
    <property type="term" value="F:DNA binding"/>
    <property type="evidence" value="ECO:0007669"/>
    <property type="project" value="UniProtKB-KW"/>
</dbReference>
<sequence>MNLDYWRAFLETARTGSMAKASDKLGLTSPALGKQIRALEGYYGSPLFIRSSSGVELTSEGRLLLARLQPLVEAHENLMEELRSLQLSAKAVTIGTIPSLSQHYVPEVYLSLQNAGYRVNVEVRHTSQEVLELLAARKADVALAESSSVASSLWSKEMIREPYHLVMPSGDPLADRESLSPEDWAGMPLVVYPESCSIRRTVEGRLLRHGLALSIGKEIGFGESAGAYVAAGAGMAVIPLRTAGQLADPRLKAVPMTGFPEERSVSLIARTAQEAKPLLRHFAFAFR</sequence>
<dbReference type="Proteomes" id="UP000269097">
    <property type="component" value="Chromosome"/>
</dbReference>
<dbReference type="SUPFAM" id="SSF46785">
    <property type="entry name" value="Winged helix' DNA-binding domain"/>
    <property type="match status" value="1"/>
</dbReference>
<dbReference type="RefSeq" id="WP_123042628.1">
    <property type="nucleotide sequence ID" value="NZ_CP033433.1"/>
</dbReference>
<organism evidence="6 7">
    <name type="scientific">Cohnella candidum</name>
    <dbReference type="NCBI Taxonomy" id="2674991"/>
    <lineage>
        <taxon>Bacteria</taxon>
        <taxon>Bacillati</taxon>
        <taxon>Bacillota</taxon>
        <taxon>Bacilli</taxon>
        <taxon>Bacillales</taxon>
        <taxon>Paenibacillaceae</taxon>
        <taxon>Cohnella</taxon>
    </lineage>
</organism>
<keyword evidence="3" id="KW-0238">DNA-binding</keyword>
<dbReference type="SUPFAM" id="SSF53850">
    <property type="entry name" value="Periplasmic binding protein-like II"/>
    <property type="match status" value="1"/>
</dbReference>
<evidence type="ECO:0000256" key="2">
    <source>
        <dbReference type="ARBA" id="ARBA00023015"/>
    </source>
</evidence>
<dbReference type="KEGG" id="coh:EAV92_19420"/>
<feature type="domain" description="HTH lysR-type" evidence="5">
    <location>
        <begin position="1"/>
        <end position="58"/>
    </location>
</feature>
<dbReference type="Gene3D" id="1.10.10.10">
    <property type="entry name" value="Winged helix-like DNA-binding domain superfamily/Winged helix DNA-binding domain"/>
    <property type="match status" value="1"/>
</dbReference>
<dbReference type="EMBL" id="CP033433">
    <property type="protein sequence ID" value="AYQ74548.1"/>
    <property type="molecule type" value="Genomic_DNA"/>
</dbReference>
<protein>
    <submittedName>
        <fullName evidence="6">LysR family transcriptional regulator</fullName>
    </submittedName>
</protein>
<accession>A0A3G3K251</accession>
<keyword evidence="4" id="KW-0804">Transcription</keyword>